<name>A0A1M5LK36_9GAMM</name>
<dbReference type="STRING" id="1122206.SAMN02745753_04284"/>
<dbReference type="EMBL" id="FQVF01000026">
    <property type="protein sequence ID" value="SHG65482.1"/>
    <property type="molecule type" value="Genomic_DNA"/>
</dbReference>
<keyword evidence="1" id="KW-1133">Transmembrane helix</keyword>
<evidence type="ECO:0000256" key="1">
    <source>
        <dbReference type="SAM" id="Phobius"/>
    </source>
</evidence>
<evidence type="ECO:0008006" key="4">
    <source>
        <dbReference type="Google" id="ProtNLM"/>
    </source>
</evidence>
<reference evidence="3" key="1">
    <citation type="submission" date="2016-11" db="EMBL/GenBank/DDBJ databases">
        <authorList>
            <person name="Varghese N."/>
            <person name="Submissions S."/>
        </authorList>
    </citation>
    <scope>NUCLEOTIDE SEQUENCE [LARGE SCALE GENOMIC DNA]</scope>
    <source>
        <strain evidence="3">DSM 16579</strain>
    </source>
</reference>
<evidence type="ECO:0000313" key="3">
    <source>
        <dbReference type="Proteomes" id="UP000184517"/>
    </source>
</evidence>
<feature type="transmembrane region" description="Helical" evidence="1">
    <location>
        <begin position="13"/>
        <end position="33"/>
    </location>
</feature>
<keyword evidence="3" id="KW-1185">Reference proteome</keyword>
<protein>
    <recommendedName>
        <fullName evidence="4">DUF2489 domain-containing protein</fullName>
    </recommendedName>
</protein>
<dbReference type="OrthoDB" id="8910375at2"/>
<gene>
    <name evidence="2" type="ORF">SAMN02745753_04284</name>
</gene>
<dbReference type="AlphaFoldDB" id="A0A1M5LK36"/>
<sequence length="151" mass="17257">MNECQINMELSDIIAIVAVLVAGLSALYARWAWAEAKRANEISLSGHKKEIYDAFFELKMHMQEKAEFAELSEVSKFYYPSRNAQLYFSKSLAEKISKYYEACFWVADIHRSKGGHDGESMEKCKPYLDTEQELAPEIDKAISELIRSSNA</sequence>
<dbReference type="RefSeq" id="WP_072841919.1">
    <property type="nucleotide sequence ID" value="NZ_FQVF01000026.1"/>
</dbReference>
<keyword evidence="1" id="KW-0472">Membrane</keyword>
<dbReference type="Proteomes" id="UP000184517">
    <property type="component" value="Unassembled WGS sequence"/>
</dbReference>
<proteinExistence type="predicted"/>
<accession>A0A1M5LK36</accession>
<evidence type="ECO:0000313" key="2">
    <source>
        <dbReference type="EMBL" id="SHG65482.1"/>
    </source>
</evidence>
<organism evidence="2 3">
    <name type="scientific">Marinomonas polaris DSM 16579</name>
    <dbReference type="NCBI Taxonomy" id="1122206"/>
    <lineage>
        <taxon>Bacteria</taxon>
        <taxon>Pseudomonadati</taxon>
        <taxon>Pseudomonadota</taxon>
        <taxon>Gammaproteobacteria</taxon>
        <taxon>Oceanospirillales</taxon>
        <taxon>Oceanospirillaceae</taxon>
        <taxon>Marinomonas</taxon>
    </lineage>
</organism>
<keyword evidence="1" id="KW-0812">Transmembrane</keyword>